<accession>A0ABN7XD39</accession>
<dbReference type="Proteomes" id="UP000789901">
    <property type="component" value="Unassembled WGS sequence"/>
</dbReference>
<evidence type="ECO:0000313" key="1">
    <source>
        <dbReference type="EMBL" id="CAG8853188.1"/>
    </source>
</evidence>
<name>A0ABN7XD39_GIGMA</name>
<reference evidence="1 2" key="1">
    <citation type="submission" date="2021-06" db="EMBL/GenBank/DDBJ databases">
        <authorList>
            <person name="Kallberg Y."/>
            <person name="Tangrot J."/>
            <person name="Rosling A."/>
        </authorList>
    </citation>
    <scope>NUCLEOTIDE SEQUENCE [LARGE SCALE GENOMIC DNA]</scope>
    <source>
        <strain evidence="1 2">120-4 pot B 10/14</strain>
    </source>
</reference>
<organism evidence="1 2">
    <name type="scientific">Gigaspora margarita</name>
    <dbReference type="NCBI Taxonomy" id="4874"/>
    <lineage>
        <taxon>Eukaryota</taxon>
        <taxon>Fungi</taxon>
        <taxon>Fungi incertae sedis</taxon>
        <taxon>Mucoromycota</taxon>
        <taxon>Glomeromycotina</taxon>
        <taxon>Glomeromycetes</taxon>
        <taxon>Diversisporales</taxon>
        <taxon>Gigasporaceae</taxon>
        <taxon>Gigaspora</taxon>
    </lineage>
</organism>
<proteinExistence type="predicted"/>
<sequence length="143" mass="16373">MSSSKCKDKTTLTNKQRQDIVIYKSKHPNITNVELVDWVKKEFKLDVYPSTIECLIKNKDDIGNNPTVKRQRTVQHPELENALLEWEKKDLEQLTLALCANANGTDKRKIFVIAEEFDLKMAGHKIILLLDGAKVHSTTNLNL</sequence>
<protein>
    <submittedName>
        <fullName evidence="1">4290_t:CDS:1</fullName>
    </submittedName>
</protein>
<evidence type="ECO:0000313" key="2">
    <source>
        <dbReference type="Proteomes" id="UP000789901"/>
    </source>
</evidence>
<dbReference type="Gene3D" id="1.10.10.60">
    <property type="entry name" value="Homeodomain-like"/>
    <property type="match status" value="1"/>
</dbReference>
<feature type="non-terminal residue" evidence="1">
    <location>
        <position position="143"/>
    </location>
</feature>
<gene>
    <name evidence="1" type="ORF">GMARGA_LOCUS42009</name>
</gene>
<comment type="caution">
    <text evidence="1">The sequence shown here is derived from an EMBL/GenBank/DDBJ whole genome shotgun (WGS) entry which is preliminary data.</text>
</comment>
<keyword evidence="2" id="KW-1185">Reference proteome</keyword>
<dbReference type="EMBL" id="CAJVQB010121123">
    <property type="protein sequence ID" value="CAG8853188.1"/>
    <property type="molecule type" value="Genomic_DNA"/>
</dbReference>